<organism evidence="1 2">
    <name type="scientific">Vicia faba</name>
    <name type="common">Broad bean</name>
    <name type="synonym">Faba vulgaris</name>
    <dbReference type="NCBI Taxonomy" id="3906"/>
    <lineage>
        <taxon>Eukaryota</taxon>
        <taxon>Viridiplantae</taxon>
        <taxon>Streptophyta</taxon>
        <taxon>Embryophyta</taxon>
        <taxon>Tracheophyta</taxon>
        <taxon>Spermatophyta</taxon>
        <taxon>Magnoliopsida</taxon>
        <taxon>eudicotyledons</taxon>
        <taxon>Gunneridae</taxon>
        <taxon>Pentapetalae</taxon>
        <taxon>rosids</taxon>
        <taxon>fabids</taxon>
        <taxon>Fabales</taxon>
        <taxon>Fabaceae</taxon>
        <taxon>Papilionoideae</taxon>
        <taxon>50 kb inversion clade</taxon>
        <taxon>NPAAA clade</taxon>
        <taxon>Hologalegina</taxon>
        <taxon>IRL clade</taxon>
        <taxon>Fabeae</taxon>
        <taxon>Vicia</taxon>
    </lineage>
</organism>
<evidence type="ECO:0008006" key="3">
    <source>
        <dbReference type="Google" id="ProtNLM"/>
    </source>
</evidence>
<dbReference type="Proteomes" id="UP001157006">
    <property type="component" value="Chromosome 5"/>
</dbReference>
<gene>
    <name evidence="1" type="ORF">VFH_V111960</name>
</gene>
<dbReference type="AlphaFoldDB" id="A0AAV1AXQ6"/>
<dbReference type="InterPro" id="IPR035985">
    <property type="entry name" value="Ubiquitin-activating_enz"/>
</dbReference>
<accession>A0AAV1AXQ6</accession>
<proteinExistence type="predicted"/>
<sequence length="120" mass="14035">MCRLFDARVLMSGMQGLGAEIAKNIILVGIKSVTLRDVWDMSINFVFSEQQDNEYLAPVRLTKFLYNLCLKLCDLNYLLNHNCILLQTFDNARFFNLHRTNTFIASSITHIRRRNHRIIN</sequence>
<dbReference type="GO" id="GO:0008641">
    <property type="term" value="F:ubiquitin-like modifier activating enzyme activity"/>
    <property type="evidence" value="ECO:0007669"/>
    <property type="project" value="InterPro"/>
</dbReference>
<reference evidence="1 2" key="1">
    <citation type="submission" date="2023-01" db="EMBL/GenBank/DDBJ databases">
        <authorList>
            <person name="Kreplak J."/>
        </authorList>
    </citation>
    <scope>NUCLEOTIDE SEQUENCE [LARGE SCALE GENOMIC DNA]</scope>
</reference>
<dbReference type="SUPFAM" id="SSF69572">
    <property type="entry name" value="Activating enzymes of the ubiquitin-like proteins"/>
    <property type="match status" value="1"/>
</dbReference>
<dbReference type="EMBL" id="OX451740">
    <property type="protein sequence ID" value="CAI8614068.1"/>
    <property type="molecule type" value="Genomic_DNA"/>
</dbReference>
<name>A0AAV1AXQ6_VICFA</name>
<evidence type="ECO:0000313" key="1">
    <source>
        <dbReference type="EMBL" id="CAI8614068.1"/>
    </source>
</evidence>
<evidence type="ECO:0000313" key="2">
    <source>
        <dbReference type="Proteomes" id="UP001157006"/>
    </source>
</evidence>
<keyword evidence="2" id="KW-1185">Reference proteome</keyword>
<protein>
    <recommendedName>
        <fullName evidence="3">THIF-type NAD/FAD binding fold domain-containing protein</fullName>
    </recommendedName>
</protein>
<dbReference type="Gene3D" id="3.40.50.720">
    <property type="entry name" value="NAD(P)-binding Rossmann-like Domain"/>
    <property type="match status" value="1"/>
</dbReference>